<evidence type="ECO:0000313" key="5">
    <source>
        <dbReference type="Proteomes" id="UP000029692"/>
    </source>
</evidence>
<keyword evidence="1 2" id="KW-0238">DNA-binding</keyword>
<sequence>MFQNPGYYKTDIRAIARTAGIAIGSFYNYFPDKLHLYLAVYRQEHEKIAERFLLLIRQGIPENPDPRALVLNLLQFQASAHNHSKTFYLESDLLGIAEPEVAQLKNELDSRLLDRLYPVLKPLVRPDISLELGLPILYDLIESTIHSLGEESEDRKGQIITELAAILNSYLFR</sequence>
<dbReference type="Proteomes" id="UP000029692">
    <property type="component" value="Unassembled WGS sequence"/>
</dbReference>
<dbReference type="InterPro" id="IPR001647">
    <property type="entry name" value="HTH_TetR"/>
</dbReference>
<dbReference type="InterPro" id="IPR009057">
    <property type="entry name" value="Homeodomain-like_sf"/>
</dbReference>
<comment type="caution">
    <text evidence="4">The sequence shown here is derived from an EMBL/GenBank/DDBJ whole genome shotgun (WGS) entry which is preliminary data.</text>
</comment>
<keyword evidence="5" id="KW-1185">Reference proteome</keyword>
<protein>
    <recommendedName>
        <fullName evidence="3">HTH tetR-type domain-containing protein</fullName>
    </recommendedName>
</protein>
<feature type="domain" description="HTH tetR-type" evidence="3">
    <location>
        <begin position="1"/>
        <end position="48"/>
    </location>
</feature>
<accession>A0A098R590</accession>
<dbReference type="Gene3D" id="1.10.357.10">
    <property type="entry name" value="Tetracycline Repressor, domain 2"/>
    <property type="match status" value="1"/>
</dbReference>
<dbReference type="AlphaFoldDB" id="A0A098R590"/>
<dbReference type="PROSITE" id="PS50977">
    <property type="entry name" value="HTH_TETR_2"/>
    <property type="match status" value="1"/>
</dbReference>
<dbReference type="eggNOG" id="COG1309">
    <property type="taxonomic scope" value="Bacteria"/>
</dbReference>
<name>A0A098R590_9SPIO</name>
<organism evidence="4 5">
    <name type="scientific">Spirochaeta lutea</name>
    <dbReference type="NCBI Taxonomy" id="1480694"/>
    <lineage>
        <taxon>Bacteria</taxon>
        <taxon>Pseudomonadati</taxon>
        <taxon>Spirochaetota</taxon>
        <taxon>Spirochaetia</taxon>
        <taxon>Spirochaetales</taxon>
        <taxon>Spirochaetaceae</taxon>
        <taxon>Spirochaeta</taxon>
    </lineage>
</organism>
<dbReference type="EMBL" id="JNUP01000003">
    <property type="protein sequence ID" value="KGE73902.1"/>
    <property type="molecule type" value="Genomic_DNA"/>
</dbReference>
<proteinExistence type="predicted"/>
<feature type="DNA-binding region" description="H-T-H motif" evidence="2">
    <location>
        <begin position="11"/>
        <end position="30"/>
    </location>
</feature>
<evidence type="ECO:0000256" key="1">
    <source>
        <dbReference type="ARBA" id="ARBA00023125"/>
    </source>
</evidence>
<dbReference type="Pfam" id="PF00440">
    <property type="entry name" value="TetR_N"/>
    <property type="match status" value="1"/>
</dbReference>
<dbReference type="GO" id="GO:0003677">
    <property type="term" value="F:DNA binding"/>
    <property type="evidence" value="ECO:0007669"/>
    <property type="project" value="UniProtKB-UniRule"/>
</dbReference>
<dbReference type="STRING" id="1480694.DC28_01495"/>
<dbReference type="SUPFAM" id="SSF46689">
    <property type="entry name" value="Homeodomain-like"/>
    <property type="match status" value="1"/>
</dbReference>
<gene>
    <name evidence="4" type="ORF">DC28_01495</name>
</gene>
<evidence type="ECO:0000256" key="2">
    <source>
        <dbReference type="PROSITE-ProRule" id="PRU00335"/>
    </source>
</evidence>
<evidence type="ECO:0000259" key="3">
    <source>
        <dbReference type="PROSITE" id="PS50977"/>
    </source>
</evidence>
<evidence type="ECO:0000313" key="4">
    <source>
        <dbReference type="EMBL" id="KGE73902.1"/>
    </source>
</evidence>
<reference evidence="4 5" key="1">
    <citation type="submission" date="2014-05" db="EMBL/GenBank/DDBJ databases">
        <title>De novo Genome Sequence of Spirocheata sp.</title>
        <authorList>
            <person name="Shivani Y."/>
            <person name="Subhash Y."/>
            <person name="Tushar L."/>
            <person name="Sasikala C."/>
            <person name="Ramana C.V."/>
        </authorList>
    </citation>
    <scope>NUCLEOTIDE SEQUENCE [LARGE SCALE GENOMIC DNA]</scope>
    <source>
        <strain evidence="4 5">JC230</strain>
    </source>
</reference>